<reference evidence="1 2" key="1">
    <citation type="submission" date="2018-09" db="EMBL/GenBank/DDBJ databases">
        <title>Genomic Encyclopedia of Archaeal and Bacterial Type Strains, Phase II (KMG-II): from individual species to whole genera.</title>
        <authorList>
            <person name="Goeker M."/>
        </authorList>
    </citation>
    <scope>NUCLEOTIDE SEQUENCE [LARGE SCALE GENOMIC DNA]</scope>
    <source>
        <strain evidence="1 2">DSM 17008</strain>
    </source>
</reference>
<gene>
    <name evidence="1" type="ORF">ATL39_0139</name>
</gene>
<evidence type="ECO:0000313" key="2">
    <source>
        <dbReference type="Proteomes" id="UP000285120"/>
    </source>
</evidence>
<organism evidence="1 2">
    <name type="scientific">Sinobaca qinghaiensis</name>
    <dbReference type="NCBI Taxonomy" id="342944"/>
    <lineage>
        <taxon>Bacteria</taxon>
        <taxon>Bacillati</taxon>
        <taxon>Bacillota</taxon>
        <taxon>Bacilli</taxon>
        <taxon>Bacillales</taxon>
        <taxon>Sporolactobacillaceae</taxon>
        <taxon>Sinobaca</taxon>
    </lineage>
</organism>
<evidence type="ECO:0000313" key="1">
    <source>
        <dbReference type="EMBL" id="RKD75929.1"/>
    </source>
</evidence>
<dbReference type="OrthoDB" id="2454189at2"/>
<name>A0A419V7M1_9BACL</name>
<protein>
    <submittedName>
        <fullName evidence="1">Uncharacterized protein</fullName>
    </submittedName>
</protein>
<keyword evidence="2" id="KW-1185">Reference proteome</keyword>
<dbReference type="EMBL" id="RAPK01000006">
    <property type="protein sequence ID" value="RKD75929.1"/>
    <property type="molecule type" value="Genomic_DNA"/>
</dbReference>
<dbReference type="AlphaFoldDB" id="A0A419V7M1"/>
<dbReference type="RefSeq" id="WP_120191354.1">
    <property type="nucleotide sequence ID" value="NZ_RAPK01000006.1"/>
</dbReference>
<proteinExistence type="predicted"/>
<comment type="caution">
    <text evidence="1">The sequence shown here is derived from an EMBL/GenBank/DDBJ whole genome shotgun (WGS) entry which is preliminary data.</text>
</comment>
<dbReference type="Proteomes" id="UP000285120">
    <property type="component" value="Unassembled WGS sequence"/>
</dbReference>
<accession>A0A419V7M1</accession>
<sequence>MNIHLIVFIHSAHETHPGEVMTKTYSSSIRPAKEDIISDNGFHPGFHNGYEVVKVTLDYSKDECWVSLSPLAIEIQDIPVEEYLNHLKKHGWKPADRLT</sequence>